<dbReference type="Proteomes" id="UP001224392">
    <property type="component" value="Unassembled WGS sequence"/>
</dbReference>
<proteinExistence type="predicted"/>
<sequence length="89" mass="10388">MVSVETEHKIDVKQALRVFDRATKEGKKLDDGWHYHGITASTDFDGYTVFLSTPKVQLSIFFHNKFTVDYKTAFELEEFVELLKRLDKS</sequence>
<accession>A0ABQ6M2X5</accession>
<keyword evidence="2" id="KW-1185">Reference proteome</keyword>
<protein>
    <recommendedName>
        <fullName evidence="3">DUF3081 domain-containing protein</fullName>
    </recommendedName>
</protein>
<gene>
    <name evidence="1" type="ORF">MNKW57_30270</name>
</gene>
<comment type="caution">
    <text evidence="1">The sequence shown here is derived from an EMBL/GenBank/DDBJ whole genome shotgun (WGS) entry which is preliminary data.</text>
</comment>
<name>A0ABQ6M2X5_9GAMM</name>
<reference evidence="1 2" key="1">
    <citation type="submission" date="2023-04" db="EMBL/GenBank/DDBJ databases">
        <title>Marinobulbifer ophiurae gen. nov., sp. Nov., isolate from tissue of brittle star Ophioplocus japonicus.</title>
        <authorList>
            <person name="Kawano K."/>
            <person name="Sawayama S."/>
            <person name="Nakagawa S."/>
        </authorList>
    </citation>
    <scope>NUCLEOTIDE SEQUENCE [LARGE SCALE GENOMIC DNA]</scope>
    <source>
        <strain evidence="1 2">NKW57</strain>
    </source>
</reference>
<organism evidence="1 2">
    <name type="scientific">Biformimicrobium ophioploci</name>
    <dbReference type="NCBI Taxonomy" id="3036711"/>
    <lineage>
        <taxon>Bacteria</taxon>
        <taxon>Pseudomonadati</taxon>
        <taxon>Pseudomonadota</taxon>
        <taxon>Gammaproteobacteria</taxon>
        <taxon>Cellvibrionales</taxon>
        <taxon>Microbulbiferaceae</taxon>
        <taxon>Biformimicrobium</taxon>
    </lineage>
</organism>
<dbReference type="EMBL" id="BSYJ01000008">
    <property type="protein sequence ID" value="GMG88706.1"/>
    <property type="molecule type" value="Genomic_DNA"/>
</dbReference>
<dbReference type="InterPro" id="IPR021432">
    <property type="entry name" value="DUF3081"/>
</dbReference>
<dbReference type="Pfam" id="PF11280">
    <property type="entry name" value="DUF3081"/>
    <property type="match status" value="1"/>
</dbReference>
<evidence type="ECO:0000313" key="2">
    <source>
        <dbReference type="Proteomes" id="UP001224392"/>
    </source>
</evidence>
<evidence type="ECO:0000313" key="1">
    <source>
        <dbReference type="EMBL" id="GMG88706.1"/>
    </source>
</evidence>
<evidence type="ECO:0008006" key="3">
    <source>
        <dbReference type="Google" id="ProtNLM"/>
    </source>
</evidence>